<gene>
    <name evidence="16" type="ORF">OAory_01019340</name>
</gene>
<evidence type="ECO:0000256" key="9">
    <source>
        <dbReference type="ARBA" id="ARBA00023015"/>
    </source>
</evidence>
<dbReference type="InterPro" id="IPR029063">
    <property type="entry name" value="SAM-dependent_MTases_sf"/>
</dbReference>
<evidence type="ECO:0000256" key="12">
    <source>
        <dbReference type="ARBA" id="ARBA00023453"/>
    </source>
</evidence>
<dbReference type="FunFam" id="3.30.160.60:FF:000446">
    <property type="entry name" value="Zinc finger protein"/>
    <property type="match status" value="1"/>
</dbReference>
<keyword evidence="9" id="KW-0805">Transcription regulation</keyword>
<evidence type="ECO:0000256" key="11">
    <source>
        <dbReference type="ARBA" id="ARBA00023242"/>
    </source>
</evidence>
<sequence length="1084" mass="120529">MSTCNDMNDTKEKPFGCTVCPQTFTRSDLLARHLRLCHTAASSTKSGFGAPLDKRGKSLQHSGYLLHGAKVTSPHIHEEQDTVVTANDPGHSSPILPPSDTFLAPILDAPSSGLSKTPKDNPAAMSVEAPVDSSQVLWDQSAPNFGDLTHIIDNMTVASQLAHDQPNLPLSFSLFDEMVPQPSSIHWQYPSTTPSHEATGFRQVPHLFEEFSSAFPSFEILPSMQTYQEPWKITQQLWDRLFAQVQFFSPLLPPEFVLQSRHTLTRYLGTYFSGFHRHLPFLHIPTFSLERCPVELILAMAVIGAQSNFEYDNARILFEASYVIVQERLRNRKAELCYRSFPIDDEASAVLQPGCQPWMESSFSVLEVPSDSTAGQAGIPQFHPLPAAQTLLLLMAMATWGNSKAIYNKAFGLQNTIVNLVREEEFLKVQTQTPEGVGWRQWVQIEGFKRTIAIIYCFLNFHTIVNDTPPPIRTSELIINLPSREADWAAQTEKEWQEIRGRSEPEPEFQSYFSNLFLERKEDNEIVKGYSSLGGYTLILALIQHIYFLRELSKYKPGSEQSLSPADAANVEQALRNWESGWYTDPESSLSPGNPQGPISFNSTALLRMAYIRLVVDVGPWRALNTHNPYEIAMSMHQSPPLTPSTKLSHAVLYAAHALSIPVKMGVSIVTRSQAFTWSLQHSLCALECAFVVSKWLLAMQNRTSEVPVDKEETTLVVYLTDIVTEADPAMGSVRGGGEIPHLSKLCVRVIKLWAKLLSGEAHWDVRADETGLPPEPMVVDTNNDSGSKSPKSQDHQPYNWAHTTSGKTCTYFVLYKTINSTAFGQVLTIPTLSTNVFQFNMSSPSPVDAPPHVLQLLSKLHKLSLEQEATIAKTGKVFSATVIGDFEDKLPEKDATAEFDKLMLDKFIALDEDKCQFVYQLINAMGATNVVEAGTSFGVSTIYLALAVAKTKAATGKPGVVIATEKEPEKAKIARVYWKQCGPAVENEIDFREGDLLETLKENLPEVDLLLLDIWSKLALPTLKTVQPHLRHGAVVLTDNTISGAQGYADLLAYLREPGNGFRNMTLPFTNGLEMSVYLPENK</sequence>
<evidence type="ECO:0000256" key="10">
    <source>
        <dbReference type="ARBA" id="ARBA00023163"/>
    </source>
</evidence>
<dbReference type="InterPro" id="IPR036236">
    <property type="entry name" value="Znf_C2H2_sf"/>
</dbReference>
<keyword evidence="4" id="KW-0949">S-adenosyl-L-methionine</keyword>
<name>A0A1S9DB09_ASPOZ</name>
<dbReference type="Gene3D" id="3.40.50.150">
    <property type="entry name" value="Vaccinia Virus protein VP39"/>
    <property type="match status" value="1"/>
</dbReference>
<dbReference type="GO" id="GO:0000785">
    <property type="term" value="C:chromatin"/>
    <property type="evidence" value="ECO:0007669"/>
    <property type="project" value="TreeGrafter"/>
</dbReference>
<evidence type="ECO:0000256" key="6">
    <source>
        <dbReference type="ARBA" id="ARBA00022737"/>
    </source>
</evidence>
<dbReference type="Pfam" id="PF01596">
    <property type="entry name" value="Methyltransf_3"/>
    <property type="match status" value="1"/>
</dbReference>
<accession>A0A1S9DB09</accession>
<dbReference type="EMBL" id="MKZY01000008">
    <property type="protein sequence ID" value="OOO06273.1"/>
    <property type="molecule type" value="Genomic_DNA"/>
</dbReference>
<keyword evidence="6" id="KW-0677">Repeat</keyword>
<evidence type="ECO:0000256" key="2">
    <source>
        <dbReference type="ARBA" id="ARBA00022603"/>
    </source>
</evidence>
<dbReference type="GO" id="GO:0005634">
    <property type="term" value="C:nucleus"/>
    <property type="evidence" value="ECO:0007669"/>
    <property type="project" value="UniProtKB-SubCell"/>
</dbReference>
<dbReference type="AlphaFoldDB" id="A0A1S9DB09"/>
<dbReference type="GO" id="GO:0008270">
    <property type="term" value="F:zinc ion binding"/>
    <property type="evidence" value="ECO:0007669"/>
    <property type="project" value="UniProtKB-KW"/>
</dbReference>
<evidence type="ECO:0000256" key="4">
    <source>
        <dbReference type="ARBA" id="ARBA00022691"/>
    </source>
</evidence>
<dbReference type="GO" id="GO:0000981">
    <property type="term" value="F:DNA-binding transcription factor activity, RNA polymerase II-specific"/>
    <property type="evidence" value="ECO:0007669"/>
    <property type="project" value="InterPro"/>
</dbReference>
<keyword evidence="2" id="KW-0489">Methyltransferase</keyword>
<dbReference type="GO" id="GO:0032259">
    <property type="term" value="P:methylation"/>
    <property type="evidence" value="ECO:0007669"/>
    <property type="project" value="UniProtKB-KW"/>
</dbReference>
<evidence type="ECO:0000256" key="8">
    <source>
        <dbReference type="ARBA" id="ARBA00022833"/>
    </source>
</evidence>
<proteinExistence type="inferred from homology"/>
<dbReference type="VEuPathDB" id="FungiDB:AO090701000575"/>
<keyword evidence="5" id="KW-0479">Metal-binding</keyword>
<dbReference type="CDD" id="cd02440">
    <property type="entry name" value="AdoMet_MTases"/>
    <property type="match status" value="1"/>
</dbReference>
<evidence type="ECO:0000259" key="15">
    <source>
        <dbReference type="PROSITE" id="PS50157"/>
    </source>
</evidence>
<dbReference type="Proteomes" id="UP000190312">
    <property type="component" value="Unassembled WGS sequence"/>
</dbReference>
<dbReference type="PANTHER" id="PTHR40626:SF10">
    <property type="entry name" value="C2H2-TYPE DOMAIN-CONTAINING PROTEIN"/>
    <property type="match status" value="1"/>
</dbReference>
<dbReference type="VEuPathDB" id="FungiDB:AO090701000576"/>
<dbReference type="GO" id="GO:0008171">
    <property type="term" value="F:O-methyltransferase activity"/>
    <property type="evidence" value="ECO:0007669"/>
    <property type="project" value="InterPro"/>
</dbReference>
<feature type="compositionally biased region" description="Polar residues" evidence="14">
    <location>
        <begin position="781"/>
        <end position="791"/>
    </location>
</feature>
<organism evidence="16 17">
    <name type="scientific">Aspergillus oryzae</name>
    <name type="common">Yellow koji mold</name>
    <dbReference type="NCBI Taxonomy" id="5062"/>
    <lineage>
        <taxon>Eukaryota</taxon>
        <taxon>Fungi</taxon>
        <taxon>Dikarya</taxon>
        <taxon>Ascomycota</taxon>
        <taxon>Pezizomycotina</taxon>
        <taxon>Eurotiomycetes</taxon>
        <taxon>Eurotiomycetidae</taxon>
        <taxon>Eurotiales</taxon>
        <taxon>Aspergillaceae</taxon>
        <taxon>Aspergillus</taxon>
        <taxon>Aspergillus subgen. Circumdati</taxon>
    </lineage>
</organism>
<evidence type="ECO:0000256" key="14">
    <source>
        <dbReference type="SAM" id="MobiDB-lite"/>
    </source>
</evidence>
<keyword evidence="7 13" id="KW-0863">Zinc-finger</keyword>
<dbReference type="InterPro" id="IPR002935">
    <property type="entry name" value="SAM_O-MeTrfase"/>
</dbReference>
<feature type="domain" description="C2H2-type" evidence="15">
    <location>
        <begin position="15"/>
        <end position="43"/>
    </location>
</feature>
<dbReference type="CDD" id="cd12148">
    <property type="entry name" value="fungal_TF_MHR"/>
    <property type="match status" value="1"/>
</dbReference>
<comment type="subcellular location">
    <subcellularLocation>
        <location evidence="1">Nucleus</location>
    </subcellularLocation>
</comment>
<dbReference type="SMR" id="A0A1S9DB09"/>
<dbReference type="SUPFAM" id="SSF57667">
    <property type="entry name" value="beta-beta-alpha zinc fingers"/>
    <property type="match status" value="1"/>
</dbReference>
<reference evidence="16 17" key="1">
    <citation type="submission" date="2016-10" db="EMBL/GenBank/DDBJ databases">
        <title>Genome sequencing of Aspergillus oryzae BCC7051.</title>
        <authorList>
            <person name="Thammarongtham C."/>
            <person name="Vorapreeda T."/>
            <person name="Nookaew I."/>
            <person name="Srisuk T."/>
            <person name="Land M."/>
            <person name="Jeennor S."/>
            <person name="Laoteng K."/>
        </authorList>
    </citation>
    <scope>NUCLEOTIDE SEQUENCE [LARGE SCALE GENOMIC DNA]</scope>
    <source>
        <strain evidence="16 17">BCC7051</strain>
    </source>
</reference>
<evidence type="ECO:0000256" key="3">
    <source>
        <dbReference type="ARBA" id="ARBA00022679"/>
    </source>
</evidence>
<dbReference type="InterPro" id="IPR007219">
    <property type="entry name" value="XnlR_reg_dom"/>
</dbReference>
<dbReference type="VEuPathDB" id="FungiDB:AO090009000612"/>
<dbReference type="Gene3D" id="3.30.160.60">
    <property type="entry name" value="Classic Zinc Finger"/>
    <property type="match status" value="1"/>
</dbReference>
<dbReference type="PROSITE" id="PS00028">
    <property type="entry name" value="ZINC_FINGER_C2H2_1"/>
    <property type="match status" value="1"/>
</dbReference>
<evidence type="ECO:0000313" key="16">
    <source>
        <dbReference type="EMBL" id="OOO06273.1"/>
    </source>
</evidence>
<protein>
    <recommendedName>
        <fullName evidence="15">C2H2-type domain-containing protein</fullName>
    </recommendedName>
</protein>
<comment type="similarity">
    <text evidence="12">Belongs to the class I-like SAM-binding methyltransferase superfamily. Cation-dependent O-methyltransferase family.</text>
</comment>
<dbReference type="OrthoDB" id="654211at2759"/>
<dbReference type="PROSITE" id="PS50157">
    <property type="entry name" value="ZINC_FINGER_C2H2_2"/>
    <property type="match status" value="1"/>
</dbReference>
<dbReference type="eggNOG" id="KOG1721">
    <property type="taxonomic scope" value="Eukaryota"/>
</dbReference>
<dbReference type="GO" id="GO:0006351">
    <property type="term" value="P:DNA-templated transcription"/>
    <property type="evidence" value="ECO:0007669"/>
    <property type="project" value="InterPro"/>
</dbReference>
<dbReference type="SUPFAM" id="SSF53335">
    <property type="entry name" value="S-adenosyl-L-methionine-dependent methyltransferases"/>
    <property type="match status" value="1"/>
</dbReference>
<evidence type="ECO:0000256" key="7">
    <source>
        <dbReference type="ARBA" id="ARBA00022771"/>
    </source>
</evidence>
<keyword evidence="8" id="KW-0862">Zinc</keyword>
<dbReference type="PROSITE" id="PS51682">
    <property type="entry name" value="SAM_OMT_I"/>
    <property type="match status" value="1"/>
</dbReference>
<evidence type="ECO:0000256" key="13">
    <source>
        <dbReference type="PROSITE-ProRule" id="PRU00042"/>
    </source>
</evidence>
<dbReference type="PANTHER" id="PTHR40626">
    <property type="entry name" value="MIP31509P"/>
    <property type="match status" value="1"/>
</dbReference>
<dbReference type="InterPro" id="IPR051059">
    <property type="entry name" value="VerF-like"/>
</dbReference>
<dbReference type="GO" id="GO:0000978">
    <property type="term" value="F:RNA polymerase II cis-regulatory region sequence-specific DNA binding"/>
    <property type="evidence" value="ECO:0007669"/>
    <property type="project" value="InterPro"/>
</dbReference>
<dbReference type="InterPro" id="IPR013087">
    <property type="entry name" value="Znf_C2H2_type"/>
</dbReference>
<evidence type="ECO:0000256" key="1">
    <source>
        <dbReference type="ARBA" id="ARBA00004123"/>
    </source>
</evidence>
<keyword evidence="3" id="KW-0808">Transferase</keyword>
<keyword evidence="10" id="KW-0804">Transcription</keyword>
<dbReference type="Pfam" id="PF04082">
    <property type="entry name" value="Fungal_trans"/>
    <property type="match status" value="1"/>
</dbReference>
<comment type="caution">
    <text evidence="16">The sequence shown here is derived from an EMBL/GenBank/DDBJ whole genome shotgun (WGS) entry which is preliminary data.</text>
</comment>
<evidence type="ECO:0000313" key="17">
    <source>
        <dbReference type="Proteomes" id="UP000190312"/>
    </source>
</evidence>
<feature type="region of interest" description="Disordered" evidence="14">
    <location>
        <begin position="769"/>
        <end position="800"/>
    </location>
</feature>
<keyword evidence="11" id="KW-0539">Nucleus</keyword>
<evidence type="ECO:0000256" key="5">
    <source>
        <dbReference type="ARBA" id="ARBA00022723"/>
    </source>
</evidence>